<feature type="transmembrane region" description="Helical" evidence="2">
    <location>
        <begin position="1753"/>
        <end position="1773"/>
    </location>
</feature>
<dbReference type="InterPro" id="IPR012334">
    <property type="entry name" value="Pectin_lyas_fold"/>
</dbReference>
<dbReference type="Gene3D" id="2.80.10.50">
    <property type="match status" value="6"/>
</dbReference>
<feature type="domain" description="CBM6" evidence="4">
    <location>
        <begin position="923"/>
        <end position="1048"/>
    </location>
</feature>
<sequence length="1782" mass="198143">MKFRKPLQKMLYFILSFMVITAQMTGMYVKKAEAQTNDTSTNRKYVWISNKWKTDQYLFDDGNGYVAYGSAISSDYKYQWVIEDSDGHQRIKNRATGNYISSKDIVVAEDAWSKHVQCTSTADIDTQWDVVTAPDAAYKLFKSVKNSSGNYILHVEAQLGYGECSYVDPSWGSPQWKLTEVPDESYVRIRNQYKNDEYLFEDQTGAVYYGHATIDDQRYQWTVEKFNGHERIKNRATGHYITTNGVTDWQSKLPCLDGGTSPNALWDMNSAPDNPTNGPDYKVFKSVDKSLYMHVEAQLGYAECSEGPQPSWGSAKWELVDALLPVPEVVKPTPYVRITNYFRGMFLYEEEGKVKYGNVSSSDMRSQWIVVDKNGNTVEDLNGERKIKNRATGDFINIAAHKDNMEAVKCTAVGDGLTGDTWSISDAINSGFKTITNIAENKDKNYLHIENKLGVLQWSEIPANWGTPQWKFVPYYDSDLSDYTKNYFYMKDHWKGSYLYEEVDSSNSNMGVAKYGNRPDSKNLNAQWVLVKKDDNWRIMNRGTGHFLEAEDVHNIQDPLTCSGTIPESWTSSQWKIALAPDDAGKEAYRIIENAYKTDQYIHVSDQTGSAQCSNMKDATGWWSVQWMFEPAGARQINVPDGYVRFKNNQTGAYLYENSSGVLLYGNPEEKDSASHWKLDNYNGDLKIKNKYTGHYISIKKNSSYITCSDLDDEATCDQWKIEQSPTEGYYNIRSVEQGNGLINVQDSLGFPQSYLISNDMPSCQWGVETAPSTSVDPSSDSVGEENSTRAFDESNYILIKSLVNGKHLYDNNGKLEYDKLKGNELNAQWMIEDFNGHKRIRNRETGNYINFDKDKSSVTIKDSKALSTSVEWNIAEKSGYYYINSTVSKDKYISVDDKENSITMGTLNGNARFSFDKVPSDTRYEAEKAFTSSDISVKNTLSGFSGTGYIEPLSKIGSKVVYTINAQEAKSYTVNIRYSNISKAKGNLNIYVNGIEVDKAQFESTSSEVHWAIVSKKLDLRSGINTIELERDETDASNINMDCIVVKDSISTSYRGATLPYVEYEAEDASTNGTILDDSRTYKELTSEASGRKAVKLDSTGEYIEFTLIKPANSIVLRYSIPDSVDGKGITAPINMYVNGEYKKALTLTSKYSWIYGSYPFNNNPADQNAHRFFDEMHVMTGDLPAGSKIRLQKDANCNADFYVLDFAEMEEVASELAQPKNFLSITDFGAIPNDSKDDTKALEACIKSAKEKGYGVWIPSGTFDLIDVPTEISNVTLRGVGMWYSVLKGKGAAFKLKGDNCKFYDFAMIGDTSVRDDSAPETAFEDNGGIGSVIQNVWVEHMKCGAWLNSPTDGLHIVNSRIRNTFADGINLCNSTKNTTIEQCQIRYTGDDAIAIWSAKDRQADVPCSNNIVKFNTVQLPALANNIAVYGGADNKIQDNILLDTISFGAGINISSNFTPVPFSGTTSVERNTLIRCGGHEYNWNVDYGAIWINCAGQDINGKIKFSDNNLLDSSNQGVSIHGPAKIDSISFDNTVIDKTGTWGINFTGDSKGSVEFNNLIVRDAKIGNLFNGAGVNFSYKINKLSSPILNKVISILNKSENKDITKLPYVIKGISKAGTKVSLLIGDKSVDIKPDSDGTWNYELTEITNGNYIIKALAKNEKDEVLGQDQSEININVGNSNPNQGNGQQPGSNGSEGGLQPSDGGSSSNGSQPSSGEHNQTDPKPQGNSNSKPNTDTQNEKDAIPKTGSIVTVEFLISLGLILIFAGIVLTKNKKTASK</sequence>
<feature type="chain" id="PRO_5046187875" evidence="3">
    <location>
        <begin position="23"/>
        <end position="1782"/>
    </location>
</feature>
<dbReference type="SUPFAM" id="SSF49785">
    <property type="entry name" value="Galactose-binding domain-like"/>
    <property type="match status" value="1"/>
</dbReference>
<dbReference type="RefSeq" id="WP_200270238.1">
    <property type="nucleotide sequence ID" value="NZ_JAENHN010000039.1"/>
</dbReference>
<dbReference type="PROSITE" id="PS51175">
    <property type="entry name" value="CBM6"/>
    <property type="match status" value="1"/>
</dbReference>
<keyword evidence="2" id="KW-0812">Transmembrane</keyword>
<gene>
    <name evidence="5" type="ORF">JHL18_14055</name>
</gene>
<evidence type="ECO:0000256" key="3">
    <source>
        <dbReference type="SAM" id="SignalP"/>
    </source>
</evidence>
<accession>A0ABS1ER10</accession>
<feature type="compositionally biased region" description="Low complexity" evidence="1">
    <location>
        <begin position="1705"/>
        <end position="1719"/>
    </location>
</feature>
<dbReference type="Pfam" id="PF22815">
    <property type="entry name" value="CatAgl_D1"/>
    <property type="match status" value="1"/>
</dbReference>
<proteinExistence type="predicted"/>
<dbReference type="InterPro" id="IPR006626">
    <property type="entry name" value="PbH1"/>
</dbReference>
<evidence type="ECO:0000256" key="2">
    <source>
        <dbReference type="SAM" id="Phobius"/>
    </source>
</evidence>
<dbReference type="Pfam" id="PF14200">
    <property type="entry name" value="RicinB_lectin_2"/>
    <property type="match status" value="1"/>
</dbReference>
<dbReference type="SUPFAM" id="SSF51126">
    <property type="entry name" value="Pectin lyase-like"/>
    <property type="match status" value="1"/>
</dbReference>
<dbReference type="Pfam" id="PF22816">
    <property type="entry name" value="CatAgl_D2"/>
    <property type="match status" value="1"/>
</dbReference>
<dbReference type="InterPro" id="IPR005084">
    <property type="entry name" value="CBM6"/>
</dbReference>
<dbReference type="SMART" id="SM00710">
    <property type="entry name" value="PbH1"/>
    <property type="match status" value="7"/>
</dbReference>
<evidence type="ECO:0000259" key="4">
    <source>
        <dbReference type="PROSITE" id="PS51175"/>
    </source>
</evidence>
<dbReference type="InterPro" id="IPR055149">
    <property type="entry name" value="Agl_cat_D2"/>
</dbReference>
<keyword evidence="3" id="KW-0732">Signal</keyword>
<dbReference type="CDD" id="cd14490">
    <property type="entry name" value="CBM6-CBM35-CBM36_like_1"/>
    <property type="match status" value="1"/>
</dbReference>
<name>A0ABS1ER10_9CLOT</name>
<feature type="signal peptide" evidence="3">
    <location>
        <begin position="1"/>
        <end position="22"/>
    </location>
</feature>
<dbReference type="Pfam" id="PF16990">
    <property type="entry name" value="CBM_35"/>
    <property type="match status" value="1"/>
</dbReference>
<protein>
    <submittedName>
        <fullName evidence="5">Carbohydrate-binding protein</fullName>
    </submittedName>
</protein>
<keyword evidence="6" id="KW-1185">Reference proteome</keyword>
<dbReference type="InterPro" id="IPR008979">
    <property type="entry name" value="Galactose-bd-like_sf"/>
</dbReference>
<feature type="region of interest" description="Disordered" evidence="1">
    <location>
        <begin position="1677"/>
        <end position="1746"/>
    </location>
</feature>
<dbReference type="InterPro" id="IPR000772">
    <property type="entry name" value="Ricin_B_lectin"/>
</dbReference>
<dbReference type="EMBL" id="JAENHN010000039">
    <property type="protein sequence ID" value="MBK1811743.1"/>
    <property type="molecule type" value="Genomic_DNA"/>
</dbReference>
<dbReference type="Gene3D" id="2.160.20.10">
    <property type="entry name" value="Single-stranded right-handed beta-helix, Pectin lyase-like"/>
    <property type="match status" value="1"/>
</dbReference>
<dbReference type="CDD" id="cd23432">
    <property type="entry name" value="beta-trefoil_Ricin_EndoBetaGal-like"/>
    <property type="match status" value="6"/>
</dbReference>
<dbReference type="Gene3D" id="2.60.120.260">
    <property type="entry name" value="Galactose-binding domain-like"/>
    <property type="match status" value="2"/>
</dbReference>
<dbReference type="Proteomes" id="UP000596739">
    <property type="component" value="Unassembled WGS sequence"/>
</dbReference>
<reference evidence="6" key="1">
    <citation type="submission" date="2021-01" db="EMBL/GenBank/DDBJ databases">
        <title>Genome public.</title>
        <authorList>
            <person name="Liu C."/>
            <person name="Sun Q."/>
        </authorList>
    </citation>
    <scope>NUCLEOTIDE SEQUENCE [LARGE SCALE GENOMIC DNA]</scope>
    <source>
        <strain evidence="6">YIM B02505</strain>
    </source>
</reference>
<evidence type="ECO:0000256" key="1">
    <source>
        <dbReference type="SAM" id="MobiDB-lite"/>
    </source>
</evidence>
<comment type="caution">
    <text evidence="5">The sequence shown here is derived from an EMBL/GenBank/DDBJ whole genome shotgun (WGS) entry which is preliminary data.</text>
</comment>
<dbReference type="InterPro" id="IPR011050">
    <property type="entry name" value="Pectin_lyase_fold/virulence"/>
</dbReference>
<evidence type="ECO:0000313" key="6">
    <source>
        <dbReference type="Proteomes" id="UP000596739"/>
    </source>
</evidence>
<keyword evidence="2" id="KW-1133">Transmembrane helix</keyword>
<dbReference type="InterPro" id="IPR033801">
    <property type="entry name" value="CBM6-CBM35-CBM36-like_1"/>
</dbReference>
<feature type="compositionally biased region" description="Low complexity" evidence="1">
    <location>
        <begin position="1677"/>
        <end position="1696"/>
    </location>
</feature>
<dbReference type="SUPFAM" id="SSF50370">
    <property type="entry name" value="Ricin B-like lectins"/>
    <property type="match status" value="5"/>
</dbReference>
<keyword evidence="2" id="KW-0472">Membrane</keyword>
<organism evidence="5 6">
    <name type="scientific">Clostridium yunnanense</name>
    <dbReference type="NCBI Taxonomy" id="2800325"/>
    <lineage>
        <taxon>Bacteria</taxon>
        <taxon>Bacillati</taxon>
        <taxon>Bacillota</taxon>
        <taxon>Clostridia</taxon>
        <taxon>Eubacteriales</taxon>
        <taxon>Clostridiaceae</taxon>
        <taxon>Clostridium</taxon>
    </lineage>
</organism>
<feature type="compositionally biased region" description="Polar residues" evidence="1">
    <location>
        <begin position="1725"/>
        <end position="1740"/>
    </location>
</feature>
<dbReference type="InterPro" id="IPR035992">
    <property type="entry name" value="Ricin_B-like_lectins"/>
</dbReference>
<evidence type="ECO:0000313" key="5">
    <source>
        <dbReference type="EMBL" id="MBK1811743.1"/>
    </source>
</evidence>